<proteinExistence type="predicted"/>
<keyword evidence="2" id="KW-1185">Reference proteome</keyword>
<protein>
    <submittedName>
        <fullName evidence="1">Uncharacterized protein</fullName>
    </submittedName>
</protein>
<dbReference type="EMBL" id="BLXT01007302">
    <property type="protein sequence ID" value="GFO37699.1"/>
    <property type="molecule type" value="Genomic_DNA"/>
</dbReference>
<evidence type="ECO:0000313" key="1">
    <source>
        <dbReference type="EMBL" id="GFO37699.1"/>
    </source>
</evidence>
<reference evidence="1 2" key="1">
    <citation type="journal article" date="2021" name="Elife">
        <title>Chloroplast acquisition without the gene transfer in kleptoplastic sea slugs, Plakobranchus ocellatus.</title>
        <authorList>
            <person name="Maeda T."/>
            <person name="Takahashi S."/>
            <person name="Yoshida T."/>
            <person name="Shimamura S."/>
            <person name="Takaki Y."/>
            <person name="Nagai Y."/>
            <person name="Toyoda A."/>
            <person name="Suzuki Y."/>
            <person name="Arimoto A."/>
            <person name="Ishii H."/>
            <person name="Satoh N."/>
            <person name="Nishiyama T."/>
            <person name="Hasebe M."/>
            <person name="Maruyama T."/>
            <person name="Minagawa J."/>
            <person name="Obokata J."/>
            <person name="Shigenobu S."/>
        </authorList>
    </citation>
    <scope>NUCLEOTIDE SEQUENCE [LARGE SCALE GENOMIC DNA]</scope>
</reference>
<sequence>MQELENLPCNLQEPSLAGSNLPLVSTPMRVIKNSEITKLPGSVGGTVDSEFNLRSTGTLLSGGLSSGLMGGL</sequence>
<organism evidence="1 2">
    <name type="scientific">Plakobranchus ocellatus</name>
    <dbReference type="NCBI Taxonomy" id="259542"/>
    <lineage>
        <taxon>Eukaryota</taxon>
        <taxon>Metazoa</taxon>
        <taxon>Spiralia</taxon>
        <taxon>Lophotrochozoa</taxon>
        <taxon>Mollusca</taxon>
        <taxon>Gastropoda</taxon>
        <taxon>Heterobranchia</taxon>
        <taxon>Euthyneura</taxon>
        <taxon>Panpulmonata</taxon>
        <taxon>Sacoglossa</taxon>
        <taxon>Placobranchoidea</taxon>
        <taxon>Plakobranchidae</taxon>
        <taxon>Plakobranchus</taxon>
    </lineage>
</organism>
<comment type="caution">
    <text evidence="1">The sequence shown here is derived from an EMBL/GenBank/DDBJ whole genome shotgun (WGS) entry which is preliminary data.</text>
</comment>
<gene>
    <name evidence="1" type="ORF">PoB_006420400</name>
</gene>
<name>A0AAV4D0U6_9GAST</name>
<accession>A0AAV4D0U6</accession>
<evidence type="ECO:0000313" key="2">
    <source>
        <dbReference type="Proteomes" id="UP000735302"/>
    </source>
</evidence>
<dbReference type="AlphaFoldDB" id="A0AAV4D0U6"/>
<dbReference type="Proteomes" id="UP000735302">
    <property type="component" value="Unassembled WGS sequence"/>
</dbReference>